<organism evidence="1 2">
    <name type="scientific">Quercus rubra</name>
    <name type="common">Northern red oak</name>
    <name type="synonym">Quercus borealis</name>
    <dbReference type="NCBI Taxonomy" id="3512"/>
    <lineage>
        <taxon>Eukaryota</taxon>
        <taxon>Viridiplantae</taxon>
        <taxon>Streptophyta</taxon>
        <taxon>Embryophyta</taxon>
        <taxon>Tracheophyta</taxon>
        <taxon>Spermatophyta</taxon>
        <taxon>Magnoliopsida</taxon>
        <taxon>eudicotyledons</taxon>
        <taxon>Gunneridae</taxon>
        <taxon>Pentapetalae</taxon>
        <taxon>rosids</taxon>
        <taxon>fabids</taxon>
        <taxon>Fagales</taxon>
        <taxon>Fagaceae</taxon>
        <taxon>Quercus</taxon>
    </lineage>
</organism>
<dbReference type="AlphaFoldDB" id="A0AAN7FKN5"/>
<keyword evidence="2" id="KW-1185">Reference proteome</keyword>
<comment type="caution">
    <text evidence="1">The sequence shown here is derived from an EMBL/GenBank/DDBJ whole genome shotgun (WGS) entry which is preliminary data.</text>
</comment>
<evidence type="ECO:0000313" key="1">
    <source>
        <dbReference type="EMBL" id="KAK4592684.1"/>
    </source>
</evidence>
<dbReference type="Proteomes" id="UP001324115">
    <property type="component" value="Unassembled WGS sequence"/>
</dbReference>
<evidence type="ECO:0000313" key="2">
    <source>
        <dbReference type="Proteomes" id="UP001324115"/>
    </source>
</evidence>
<name>A0AAN7FKN5_QUERU</name>
<sequence>MNLFHRKVIEDPTHEECGLGSETVLHVLCQCTKAREVWTHCNLSHTIEGQGEFTDILWRSGMNPNNGSNLLDIILMIAWCIWKNKNEVRHGGRKHTAAEMFETAIRLLDEYNAAQEVPVQHREDQPA</sequence>
<proteinExistence type="predicted"/>
<reference evidence="1 2" key="1">
    <citation type="journal article" date="2023" name="G3 (Bethesda)">
        <title>A haplotype-resolved chromosome-scale genome for Quercus rubra L. provides insights into the genetics of adaptive traits for red oak species.</title>
        <authorList>
            <person name="Kapoor B."/>
            <person name="Jenkins J."/>
            <person name="Schmutz J."/>
            <person name="Zhebentyayeva T."/>
            <person name="Kuelheim C."/>
            <person name="Coggeshall M."/>
            <person name="Heim C."/>
            <person name="Lasky J.R."/>
            <person name="Leites L."/>
            <person name="Islam-Faridi N."/>
            <person name="Romero-Severson J."/>
            <person name="DeLeo V.L."/>
            <person name="Lucas S.M."/>
            <person name="Lazic D."/>
            <person name="Gailing O."/>
            <person name="Carlson J."/>
            <person name="Staton M."/>
        </authorList>
    </citation>
    <scope>NUCLEOTIDE SEQUENCE [LARGE SCALE GENOMIC DNA]</scope>
    <source>
        <strain evidence="1">Pseudo-F2</strain>
    </source>
</reference>
<gene>
    <name evidence="1" type="ORF">RGQ29_016994</name>
</gene>
<accession>A0AAN7FKN5</accession>
<protein>
    <submittedName>
        <fullName evidence="1">Uncharacterized protein</fullName>
    </submittedName>
</protein>
<dbReference type="EMBL" id="JAXUIC010000004">
    <property type="protein sequence ID" value="KAK4592684.1"/>
    <property type="molecule type" value="Genomic_DNA"/>
</dbReference>